<dbReference type="InterPro" id="IPR005560">
    <property type="entry name" value="Csp_YhjQ"/>
</dbReference>
<organism evidence="1 2">
    <name type="scientific">Paradevosia tibetensis</name>
    <dbReference type="NCBI Taxonomy" id="1447062"/>
    <lineage>
        <taxon>Bacteria</taxon>
        <taxon>Pseudomonadati</taxon>
        <taxon>Pseudomonadota</taxon>
        <taxon>Alphaproteobacteria</taxon>
        <taxon>Hyphomicrobiales</taxon>
        <taxon>Devosiaceae</taxon>
        <taxon>Paradevosia</taxon>
    </lineage>
</organism>
<dbReference type="PANTHER" id="PTHR37310">
    <property type="entry name" value="CYTOPLASMIC PROTEIN-RELATED"/>
    <property type="match status" value="1"/>
</dbReference>
<dbReference type="EMBL" id="CP041690">
    <property type="protein sequence ID" value="QEE22764.1"/>
    <property type="molecule type" value="Genomic_DNA"/>
</dbReference>
<dbReference type="Gene3D" id="1.20.1270.360">
    <property type="match status" value="1"/>
</dbReference>
<dbReference type="PROSITE" id="PS51379">
    <property type="entry name" value="4FE4S_FER_2"/>
    <property type="match status" value="1"/>
</dbReference>
<proteinExistence type="predicted"/>
<name>A0A5B9DXC0_9HYPH</name>
<sequence>MASPHMQKCIDDCLACYQTCLSMAMNHCLELGGEHVAKEHLTLMMACAEMCRTAAHFMIIGSDHHPYVCAECAEICEQCAKDCERLGDMEACVAACGKCAASCREMAIPMTASGA</sequence>
<dbReference type="CDD" id="cd08026">
    <property type="entry name" value="DUF326"/>
    <property type="match status" value="1"/>
</dbReference>
<accession>A0A5B9DXC0</accession>
<dbReference type="RefSeq" id="WP_147658182.1">
    <property type="nucleotide sequence ID" value="NZ_BMFM01000001.1"/>
</dbReference>
<dbReference type="Proteomes" id="UP000321062">
    <property type="component" value="Chromosome"/>
</dbReference>
<evidence type="ECO:0000313" key="2">
    <source>
        <dbReference type="Proteomes" id="UP000321062"/>
    </source>
</evidence>
<gene>
    <name evidence="1" type="ORF">FNA67_09945</name>
</gene>
<dbReference type="PANTHER" id="PTHR37310:SF1">
    <property type="entry name" value="CYTOPLASMIC PROTEIN"/>
    <property type="match status" value="1"/>
</dbReference>
<evidence type="ECO:0000313" key="1">
    <source>
        <dbReference type="EMBL" id="QEE22764.1"/>
    </source>
</evidence>
<dbReference type="OrthoDB" id="5396211at2"/>
<dbReference type="InterPro" id="IPR044543">
    <property type="entry name" value="YHJQ-like"/>
</dbReference>
<dbReference type="Pfam" id="PF03860">
    <property type="entry name" value="Csp"/>
    <property type="match status" value="1"/>
</dbReference>
<dbReference type="KEGG" id="yti:FNA67_09945"/>
<reference evidence="1 2" key="1">
    <citation type="journal article" date="2015" name="Int. J. Syst. Evol. Microbiol.">
        <title>Youhaiella tibetensis gen. nov., sp. nov., isolated from subsurface sediment.</title>
        <authorList>
            <person name="Wang Y.X."/>
            <person name="Huang F.Q."/>
            <person name="Nogi Y."/>
            <person name="Pang S.J."/>
            <person name="Wang P.K."/>
            <person name="Lv J."/>
        </authorList>
    </citation>
    <scope>NUCLEOTIDE SEQUENCE [LARGE SCALE GENOMIC DNA]</scope>
    <source>
        <strain evidence="2">fig4</strain>
    </source>
</reference>
<dbReference type="InterPro" id="IPR017896">
    <property type="entry name" value="4Fe4S_Fe-S-bd"/>
</dbReference>
<protein>
    <submittedName>
        <fullName evidence="1">Four-helix bundle copper-binding protein</fullName>
    </submittedName>
</protein>
<keyword evidence="2" id="KW-1185">Reference proteome</keyword>
<dbReference type="AlphaFoldDB" id="A0A5B9DXC0"/>